<dbReference type="Proteomes" id="UP001597203">
    <property type="component" value="Unassembled WGS sequence"/>
</dbReference>
<accession>A0ABW3P9L9</accession>
<gene>
    <name evidence="1" type="ORF">ACFQ24_21625</name>
</gene>
<protein>
    <submittedName>
        <fullName evidence="1">Uncharacterized protein</fullName>
    </submittedName>
</protein>
<organism evidence="1 2">
    <name type="scientific">Sphingobium olei</name>
    <dbReference type="NCBI Taxonomy" id="420955"/>
    <lineage>
        <taxon>Bacteria</taxon>
        <taxon>Pseudomonadati</taxon>
        <taxon>Pseudomonadota</taxon>
        <taxon>Alphaproteobacteria</taxon>
        <taxon>Sphingomonadales</taxon>
        <taxon>Sphingomonadaceae</taxon>
        <taxon>Sphingobium</taxon>
    </lineage>
</organism>
<proteinExistence type="predicted"/>
<reference evidence="2" key="1">
    <citation type="journal article" date="2019" name="Int. J. Syst. Evol. Microbiol.">
        <title>The Global Catalogue of Microorganisms (GCM) 10K type strain sequencing project: providing services to taxonomists for standard genome sequencing and annotation.</title>
        <authorList>
            <consortium name="The Broad Institute Genomics Platform"/>
            <consortium name="The Broad Institute Genome Sequencing Center for Infectious Disease"/>
            <person name="Wu L."/>
            <person name="Ma J."/>
        </authorList>
    </citation>
    <scope>NUCLEOTIDE SEQUENCE [LARGE SCALE GENOMIC DNA]</scope>
    <source>
        <strain evidence="2">CCUG 54329</strain>
    </source>
</reference>
<evidence type="ECO:0000313" key="1">
    <source>
        <dbReference type="EMBL" id="MFD1107477.1"/>
    </source>
</evidence>
<keyword evidence="2" id="KW-1185">Reference proteome</keyword>
<dbReference type="RefSeq" id="WP_380915064.1">
    <property type="nucleotide sequence ID" value="NZ_JBHTLS010000135.1"/>
</dbReference>
<evidence type="ECO:0000313" key="2">
    <source>
        <dbReference type="Proteomes" id="UP001597203"/>
    </source>
</evidence>
<dbReference type="EMBL" id="JBHTLS010000135">
    <property type="protein sequence ID" value="MFD1107477.1"/>
    <property type="molecule type" value="Genomic_DNA"/>
</dbReference>
<sequence>MGMMRFDDKNPYPSQRTDPRLLLSILGAAFIVGGGSLAAGVIAHKPDTVKPATGSAQALALASDRALGNDSARDNDTPR</sequence>
<comment type="caution">
    <text evidence="1">The sequence shown here is derived from an EMBL/GenBank/DDBJ whole genome shotgun (WGS) entry which is preliminary data.</text>
</comment>
<name>A0ABW3P9L9_9SPHN</name>